<dbReference type="Gene3D" id="3.40.50.300">
    <property type="entry name" value="P-loop containing nucleotide triphosphate hydrolases"/>
    <property type="match status" value="1"/>
</dbReference>
<dbReference type="InterPro" id="IPR050093">
    <property type="entry name" value="ABC_SmlMolc_Importer"/>
</dbReference>
<dbReference type="SUPFAM" id="SSF50331">
    <property type="entry name" value="MOP-like"/>
    <property type="match status" value="1"/>
</dbReference>
<evidence type="ECO:0000256" key="3">
    <source>
        <dbReference type="ARBA" id="ARBA00022519"/>
    </source>
</evidence>
<dbReference type="OrthoDB" id="5298774at2"/>
<dbReference type="SMART" id="SM00382">
    <property type="entry name" value="AAA"/>
    <property type="match status" value="1"/>
</dbReference>
<dbReference type="FunFam" id="3.40.50.300:FF:000042">
    <property type="entry name" value="Maltose/maltodextrin ABC transporter, ATP-binding protein"/>
    <property type="match status" value="1"/>
</dbReference>
<name>A0A1V2VXQ5_9BURK</name>
<organism evidence="7 8">
    <name type="scientific">Burkholderia cenocepacia</name>
    <dbReference type="NCBI Taxonomy" id="95486"/>
    <lineage>
        <taxon>Bacteria</taxon>
        <taxon>Pseudomonadati</taxon>
        <taxon>Pseudomonadota</taxon>
        <taxon>Betaproteobacteria</taxon>
        <taxon>Burkholderiales</taxon>
        <taxon>Burkholderiaceae</taxon>
        <taxon>Burkholderia</taxon>
        <taxon>Burkholderia cepacia complex</taxon>
    </lineage>
</organism>
<dbReference type="InterPro" id="IPR003439">
    <property type="entry name" value="ABC_transporter-like_ATP-bd"/>
</dbReference>
<dbReference type="InterPro" id="IPR013611">
    <property type="entry name" value="Transp-assoc_OB_typ2"/>
</dbReference>
<dbReference type="PANTHER" id="PTHR42781:SF4">
    <property type="entry name" value="SPERMIDINE_PUTRESCINE IMPORT ATP-BINDING PROTEIN POTA"/>
    <property type="match status" value="1"/>
</dbReference>
<dbReference type="PROSITE" id="PS50893">
    <property type="entry name" value="ABC_TRANSPORTER_2"/>
    <property type="match status" value="1"/>
</dbReference>
<keyword evidence="3" id="KW-0472">Membrane</keyword>
<dbReference type="GO" id="GO:0005524">
    <property type="term" value="F:ATP binding"/>
    <property type="evidence" value="ECO:0007669"/>
    <property type="project" value="UniProtKB-KW"/>
</dbReference>
<keyword evidence="1" id="KW-0813">Transport</keyword>
<dbReference type="PANTHER" id="PTHR42781">
    <property type="entry name" value="SPERMIDINE/PUTRESCINE IMPORT ATP-BINDING PROTEIN POTA"/>
    <property type="match status" value="1"/>
</dbReference>
<dbReference type="Pfam" id="PF00005">
    <property type="entry name" value="ABC_tran"/>
    <property type="match status" value="1"/>
</dbReference>
<reference evidence="7 8" key="1">
    <citation type="submission" date="2016-08" db="EMBL/GenBank/DDBJ databases">
        <authorList>
            <person name="Seilhamer J.J."/>
        </authorList>
    </citation>
    <scope>NUCLEOTIDE SEQUENCE [LARGE SCALE GENOMIC DNA]</scope>
    <source>
        <strain evidence="7 8">VC14762</strain>
    </source>
</reference>
<dbReference type="AlphaFoldDB" id="A0A1V2VXQ5"/>
<gene>
    <name evidence="7" type="ORF">A8E72_26505</name>
</gene>
<accession>A0A1V2VXQ5</accession>
<dbReference type="GO" id="GO:0043190">
    <property type="term" value="C:ATP-binding cassette (ABC) transporter complex"/>
    <property type="evidence" value="ECO:0007669"/>
    <property type="project" value="InterPro"/>
</dbReference>
<dbReference type="Proteomes" id="UP000188543">
    <property type="component" value="Unassembled WGS sequence"/>
</dbReference>
<evidence type="ECO:0000259" key="6">
    <source>
        <dbReference type="PROSITE" id="PS50893"/>
    </source>
</evidence>
<dbReference type="InterPro" id="IPR003593">
    <property type="entry name" value="AAA+_ATPase"/>
</dbReference>
<sequence>MSHVSIRNLCKRYGDHTAVADFSLEIAEGELVAFLGPSGCGKTTTLRMVAGFVEPTSGEIVVNGRDITFMPPHARNTGMVFQRYALFPHMTVAQNVAFGLEMRKVSRTEREERVRAALDMVRLSTLKDRYPRQMSGGQQQRVAIARALAIQPDVFLLDEPLSNLDAKLRVEVREEIRALQRELGLTTIFVTHDQEEALTIADRLAIMHDGRVQQVGTSSDLYERPSNKFVADFLGVMNFLSGTGGKDGFLTSKGLSLPIFDGGPGTRTLGIRPERVSINERPVSGLINVPVRVTATIYKGSLLEVRAVSPSGDVFMSHLPNTIAASGLRLGPDERCNLSFAESDCHFFD</sequence>
<feature type="domain" description="ABC transporter" evidence="6">
    <location>
        <begin position="4"/>
        <end position="234"/>
    </location>
</feature>
<keyword evidence="2" id="KW-1003">Cell membrane</keyword>
<dbReference type="InterPro" id="IPR027417">
    <property type="entry name" value="P-loop_NTPase"/>
</dbReference>
<dbReference type="Pfam" id="PF08402">
    <property type="entry name" value="TOBE_2"/>
    <property type="match status" value="1"/>
</dbReference>
<evidence type="ECO:0000313" key="8">
    <source>
        <dbReference type="Proteomes" id="UP000188543"/>
    </source>
</evidence>
<evidence type="ECO:0000256" key="4">
    <source>
        <dbReference type="ARBA" id="ARBA00022741"/>
    </source>
</evidence>
<dbReference type="GO" id="GO:0016887">
    <property type="term" value="F:ATP hydrolysis activity"/>
    <property type="evidence" value="ECO:0007669"/>
    <property type="project" value="InterPro"/>
</dbReference>
<evidence type="ECO:0000256" key="1">
    <source>
        <dbReference type="ARBA" id="ARBA00022448"/>
    </source>
</evidence>
<keyword evidence="5 7" id="KW-0067">ATP-binding</keyword>
<dbReference type="InterPro" id="IPR008995">
    <property type="entry name" value="Mo/tungstate-bd_C_term_dom"/>
</dbReference>
<dbReference type="PROSITE" id="PS00211">
    <property type="entry name" value="ABC_TRANSPORTER_1"/>
    <property type="match status" value="1"/>
</dbReference>
<evidence type="ECO:0000313" key="7">
    <source>
        <dbReference type="EMBL" id="ONU79783.1"/>
    </source>
</evidence>
<dbReference type="GO" id="GO:0140359">
    <property type="term" value="F:ABC-type transporter activity"/>
    <property type="evidence" value="ECO:0007669"/>
    <property type="project" value="UniProtKB-ARBA"/>
</dbReference>
<proteinExistence type="predicted"/>
<dbReference type="RefSeq" id="WP_069746982.1">
    <property type="nucleotide sequence ID" value="NZ_CADETK010000007.1"/>
</dbReference>
<evidence type="ECO:0000256" key="5">
    <source>
        <dbReference type="ARBA" id="ARBA00022840"/>
    </source>
</evidence>
<evidence type="ECO:0000256" key="2">
    <source>
        <dbReference type="ARBA" id="ARBA00022475"/>
    </source>
</evidence>
<protein>
    <submittedName>
        <fullName evidence="7">Fe3+/spermidine/putrescine ABC transporter ATP-binding protein</fullName>
    </submittedName>
</protein>
<keyword evidence="3" id="KW-0997">Cell inner membrane</keyword>
<comment type="caution">
    <text evidence="7">The sequence shown here is derived from an EMBL/GenBank/DDBJ whole genome shotgun (WGS) entry which is preliminary data.</text>
</comment>
<dbReference type="SUPFAM" id="SSF52540">
    <property type="entry name" value="P-loop containing nucleoside triphosphate hydrolases"/>
    <property type="match status" value="1"/>
</dbReference>
<keyword evidence="4" id="KW-0547">Nucleotide-binding</keyword>
<dbReference type="InterPro" id="IPR017871">
    <property type="entry name" value="ABC_transporter-like_CS"/>
</dbReference>
<dbReference type="EMBL" id="MUTJ01000082">
    <property type="protein sequence ID" value="ONU79783.1"/>
    <property type="molecule type" value="Genomic_DNA"/>
</dbReference>